<dbReference type="RefSeq" id="WP_129465518.1">
    <property type="nucleotide sequence ID" value="NZ_SBKQ01000017.1"/>
</dbReference>
<evidence type="ECO:0000313" key="2">
    <source>
        <dbReference type="Proteomes" id="UP000289734"/>
    </source>
</evidence>
<sequence>MNKLIAIFLLLVFMCANTSIGQLFKIPNLIEHYNEHKSESTDTSISFIDFIKLHYSNNAEHSHEEHHDLPYKTLENSTSIVYFTLIENNLFETITFFYPRKKIVGYSSTFKSNLLSSIWLPPKIN</sequence>
<dbReference type="Proteomes" id="UP000289734">
    <property type="component" value="Unassembled WGS sequence"/>
</dbReference>
<proteinExistence type="predicted"/>
<dbReference type="AlphaFoldDB" id="A0A4Q1KHV6"/>
<dbReference type="EMBL" id="SBKQ01000017">
    <property type="protein sequence ID" value="RXR28709.1"/>
    <property type="molecule type" value="Genomic_DNA"/>
</dbReference>
<accession>A0A4Q1KHV6</accession>
<dbReference type="OrthoDB" id="894042at2"/>
<name>A0A4Q1KHV6_9FLAO</name>
<protein>
    <submittedName>
        <fullName evidence="1">Uncharacterized protein</fullName>
    </submittedName>
</protein>
<keyword evidence="2" id="KW-1185">Reference proteome</keyword>
<organism evidence="1 2">
    <name type="scientific">Flavobacterium piscinae</name>
    <dbReference type="NCBI Taxonomy" id="2506424"/>
    <lineage>
        <taxon>Bacteria</taxon>
        <taxon>Pseudomonadati</taxon>
        <taxon>Bacteroidota</taxon>
        <taxon>Flavobacteriia</taxon>
        <taxon>Flavobacteriales</taxon>
        <taxon>Flavobacteriaceae</taxon>
        <taxon>Flavobacterium</taxon>
    </lineage>
</organism>
<comment type="caution">
    <text evidence="1">The sequence shown here is derived from an EMBL/GenBank/DDBJ whole genome shotgun (WGS) entry which is preliminary data.</text>
</comment>
<evidence type="ECO:0000313" key="1">
    <source>
        <dbReference type="EMBL" id="RXR28709.1"/>
    </source>
</evidence>
<reference evidence="2" key="1">
    <citation type="submission" date="2019-01" db="EMBL/GenBank/DDBJ databases">
        <title>Cytophagaceae bacterium strain CAR-16.</title>
        <authorList>
            <person name="Chen W.-M."/>
        </authorList>
    </citation>
    <scope>NUCLEOTIDE SEQUENCE [LARGE SCALE GENOMIC DNA]</scope>
    <source>
        <strain evidence="2">ICH-30</strain>
    </source>
</reference>
<gene>
    <name evidence="1" type="ORF">EQG68_14030</name>
</gene>